<dbReference type="Pfam" id="PF01963">
    <property type="entry name" value="TraB_PrgY_gumN"/>
    <property type="match status" value="1"/>
</dbReference>
<evidence type="ECO:0008006" key="4">
    <source>
        <dbReference type="Google" id="ProtNLM"/>
    </source>
</evidence>
<evidence type="ECO:0000256" key="1">
    <source>
        <dbReference type="SAM" id="SignalP"/>
    </source>
</evidence>
<comment type="caution">
    <text evidence="2">The sequence shown here is derived from an EMBL/GenBank/DDBJ whole genome shotgun (WGS) entry which is preliminary data.</text>
</comment>
<dbReference type="PANTHER" id="PTHR40590">
    <property type="entry name" value="CYTOPLASMIC PROTEIN-RELATED"/>
    <property type="match status" value="1"/>
</dbReference>
<dbReference type="InterPro" id="IPR002816">
    <property type="entry name" value="TraB/PrgY/GumN_fam"/>
</dbReference>
<reference evidence="2 3" key="1">
    <citation type="submission" date="2018-04" db="EMBL/GenBank/DDBJ databases">
        <title>Genomic Encyclopedia of Type Strains, Phase IV (KMG-IV): sequencing the most valuable type-strain genomes for metagenomic binning, comparative biology and taxonomic classification.</title>
        <authorList>
            <person name="Goeker M."/>
        </authorList>
    </citation>
    <scope>NUCLEOTIDE SEQUENCE [LARGE SCALE GENOMIC DNA]</scope>
    <source>
        <strain evidence="2 3">DSM 104150</strain>
    </source>
</reference>
<evidence type="ECO:0000313" key="2">
    <source>
        <dbReference type="EMBL" id="PXV64571.1"/>
    </source>
</evidence>
<protein>
    <recommendedName>
        <fullName evidence="4">TraB family protein</fullName>
    </recommendedName>
</protein>
<dbReference type="EMBL" id="QICN01000012">
    <property type="protein sequence ID" value="PXV64571.1"/>
    <property type="molecule type" value="Genomic_DNA"/>
</dbReference>
<evidence type="ECO:0000313" key="3">
    <source>
        <dbReference type="Proteomes" id="UP000248330"/>
    </source>
</evidence>
<organism evidence="2 3">
    <name type="scientific">Sinimarinibacterium flocculans</name>
    <dbReference type="NCBI Taxonomy" id="985250"/>
    <lineage>
        <taxon>Bacteria</taxon>
        <taxon>Pseudomonadati</taxon>
        <taxon>Pseudomonadota</taxon>
        <taxon>Gammaproteobacteria</taxon>
        <taxon>Nevskiales</taxon>
        <taxon>Nevskiaceae</taxon>
        <taxon>Sinimarinibacterium</taxon>
    </lineage>
</organism>
<dbReference type="RefSeq" id="WP_110266575.1">
    <property type="nucleotide sequence ID" value="NZ_CAKZQT010000005.1"/>
</dbReference>
<gene>
    <name evidence="2" type="ORF">C8D93_11221</name>
</gene>
<keyword evidence="1" id="KW-0732">Signal</keyword>
<dbReference type="AlphaFoldDB" id="A0A318E1S4"/>
<feature type="chain" id="PRO_5016262775" description="TraB family protein" evidence="1">
    <location>
        <begin position="24"/>
        <end position="292"/>
    </location>
</feature>
<dbReference type="Proteomes" id="UP000248330">
    <property type="component" value="Unassembled WGS sequence"/>
</dbReference>
<dbReference type="OrthoDB" id="357294at2"/>
<keyword evidence="3" id="KW-1185">Reference proteome</keyword>
<name>A0A318E1S4_9GAMM</name>
<dbReference type="InterPro" id="IPR047111">
    <property type="entry name" value="YbaP-like"/>
</dbReference>
<sequence>MMRRWWLLAVAAWCAAASGSDSAAPFAWTLRAPGTATHYLVGSIHMLPPAAHPLPDGLERAYSASRRLIVESDPLALSSTELQGQMLAAGTAGDAGLTGEIPAPLYARLRTQLGRLGLPQRMCDALRAWLCALTLELSGYQRAGFVPDLGIDRHFFDRARADGKPVAWLETPQQQLALFTQMPDGLGREFLASALDGVGDPDMTPQRMLEAWQQGDVAFMHAQIEQLRRDHPGAYARLLSARNRDWLDPLEDWLREPLPTLVVVGAAHLVGDDGLVDALRARGFELDAGVRP</sequence>
<dbReference type="PANTHER" id="PTHR40590:SF1">
    <property type="entry name" value="CYTOPLASMIC PROTEIN"/>
    <property type="match status" value="1"/>
</dbReference>
<dbReference type="CDD" id="cd14789">
    <property type="entry name" value="Tiki"/>
    <property type="match status" value="1"/>
</dbReference>
<proteinExistence type="predicted"/>
<feature type="signal peptide" evidence="1">
    <location>
        <begin position="1"/>
        <end position="23"/>
    </location>
</feature>
<accession>A0A318E1S4</accession>